<feature type="domain" description="Tyr recombinase" evidence="5">
    <location>
        <begin position="111"/>
        <end position="295"/>
    </location>
</feature>
<dbReference type="GO" id="GO:0003677">
    <property type="term" value="F:DNA binding"/>
    <property type="evidence" value="ECO:0007669"/>
    <property type="project" value="UniProtKB-UniRule"/>
</dbReference>
<dbReference type="EMBL" id="JMPR01000034">
    <property type="protein sequence ID" value="KFD19055.1"/>
    <property type="molecule type" value="Genomic_DNA"/>
</dbReference>
<dbReference type="Proteomes" id="UP000028602">
    <property type="component" value="Unassembled WGS sequence"/>
</dbReference>
<dbReference type="SUPFAM" id="SSF56349">
    <property type="entry name" value="DNA breaking-rejoining enzymes"/>
    <property type="match status" value="1"/>
</dbReference>
<dbReference type="OrthoDB" id="6441149at2"/>
<dbReference type="GO" id="GO:0015074">
    <property type="term" value="P:DNA integration"/>
    <property type="evidence" value="ECO:0007669"/>
    <property type="project" value="UniProtKB-KW"/>
</dbReference>
<dbReference type="PROSITE" id="PS51898">
    <property type="entry name" value="TYR_RECOMBINASE"/>
    <property type="match status" value="1"/>
</dbReference>
<evidence type="ECO:0000259" key="6">
    <source>
        <dbReference type="PROSITE" id="PS51900"/>
    </source>
</evidence>
<gene>
    <name evidence="7" type="ORF">GTPT_1992</name>
</gene>
<dbReference type="RefSeq" id="WP_029991548.1">
    <property type="nucleotide sequence ID" value="NZ_ATMJ01000068.1"/>
</dbReference>
<keyword evidence="2 4" id="KW-0238">DNA-binding</keyword>
<evidence type="ECO:0000256" key="2">
    <source>
        <dbReference type="ARBA" id="ARBA00023125"/>
    </source>
</evidence>
<dbReference type="InterPro" id="IPR024457">
    <property type="entry name" value="Putative_integrase_N"/>
</dbReference>
<evidence type="ECO:0000256" key="1">
    <source>
        <dbReference type="ARBA" id="ARBA00022908"/>
    </source>
</evidence>
<keyword evidence="8" id="KW-1185">Reference proteome</keyword>
<dbReference type="InterPro" id="IPR011010">
    <property type="entry name" value="DNA_brk_join_enz"/>
</dbReference>
<evidence type="ECO:0000256" key="4">
    <source>
        <dbReference type="PROSITE-ProRule" id="PRU01248"/>
    </source>
</evidence>
<dbReference type="Gene3D" id="1.10.443.10">
    <property type="entry name" value="Intergrase catalytic core"/>
    <property type="match status" value="1"/>
</dbReference>
<reference evidence="7 8" key="1">
    <citation type="submission" date="2014-05" db="EMBL/GenBank/DDBJ databases">
        <title>ATOL: Assembling a taxonomically balanced genome-scale reconstruction of the evolutionary history of the Enterobacteriaceae.</title>
        <authorList>
            <person name="Plunkett G.III."/>
            <person name="Neeno-Eckwall E.C."/>
            <person name="Glasner J.D."/>
            <person name="Perna N.T."/>
        </authorList>
    </citation>
    <scope>NUCLEOTIDE SEQUENCE [LARGE SCALE GENOMIC DNA]</scope>
    <source>
        <strain evidence="7 8">ATCC 33301</strain>
    </source>
</reference>
<evidence type="ECO:0000313" key="8">
    <source>
        <dbReference type="Proteomes" id="UP000028602"/>
    </source>
</evidence>
<dbReference type="Gene3D" id="1.10.150.130">
    <property type="match status" value="1"/>
</dbReference>
<dbReference type="InterPro" id="IPR013762">
    <property type="entry name" value="Integrase-like_cat_sf"/>
</dbReference>
<proteinExistence type="predicted"/>
<name>A0A085JF09_9GAMM</name>
<accession>A0A085JF09</accession>
<dbReference type="GO" id="GO:0006310">
    <property type="term" value="P:DNA recombination"/>
    <property type="evidence" value="ECO:0007669"/>
    <property type="project" value="UniProtKB-KW"/>
</dbReference>
<dbReference type="InterPro" id="IPR002104">
    <property type="entry name" value="Integrase_catalytic"/>
</dbReference>
<evidence type="ECO:0000313" key="7">
    <source>
        <dbReference type="EMBL" id="KFD19055.1"/>
    </source>
</evidence>
<evidence type="ECO:0000259" key="5">
    <source>
        <dbReference type="PROSITE" id="PS51898"/>
    </source>
</evidence>
<dbReference type="InterPro" id="IPR010998">
    <property type="entry name" value="Integrase_recombinase_N"/>
</dbReference>
<dbReference type="AlphaFoldDB" id="A0A085JF09"/>
<dbReference type="InterPro" id="IPR044068">
    <property type="entry name" value="CB"/>
</dbReference>
<evidence type="ECO:0000256" key="3">
    <source>
        <dbReference type="ARBA" id="ARBA00023172"/>
    </source>
</evidence>
<sequence>MGMLEREMTRWARQAGGSHKTVHDRIALAQRFCERLVMAQNIQIRRVEHLKARHIEGYVRERLAQGISKRSLQNEMAAVRCILRQAGRVKLADGDRISNRALGLAGASRNGTRRAIPPENYRQALETARTKDAGLAAAMELARLMGLRSQEAVQSAQSLKTWKQALERGESRLTVVFGTKGGRPRETIILDAGVIKKALDTALTVAENHYDRLIDKPDLKSAMKYWHSQASGLGLTGVYSPHSLRYAWAQDAIRHYLAQGFSGKEALAMTAMDLGHGDGRGRYVAQVYGRKAGAD</sequence>
<keyword evidence="1" id="KW-0229">DNA integration</keyword>
<protein>
    <submittedName>
        <fullName evidence="7">Putative DNA-binding phage protein</fullName>
    </submittedName>
</protein>
<keyword evidence="3" id="KW-0233">DNA recombination</keyword>
<organism evidence="7 8">
    <name type="scientific">Tatumella ptyseos ATCC 33301</name>
    <dbReference type="NCBI Taxonomy" id="1005995"/>
    <lineage>
        <taxon>Bacteria</taxon>
        <taxon>Pseudomonadati</taxon>
        <taxon>Pseudomonadota</taxon>
        <taxon>Gammaproteobacteria</taxon>
        <taxon>Enterobacterales</taxon>
        <taxon>Erwiniaceae</taxon>
        <taxon>Tatumella</taxon>
    </lineage>
</organism>
<dbReference type="PROSITE" id="PS51900">
    <property type="entry name" value="CB"/>
    <property type="match status" value="1"/>
</dbReference>
<dbReference type="InterPro" id="IPR024456">
    <property type="entry name" value="Integrase_catalytic_putative"/>
</dbReference>
<dbReference type="Pfam" id="PF12834">
    <property type="entry name" value="Phage_int_SAM_2"/>
    <property type="match status" value="1"/>
</dbReference>
<dbReference type="eggNOG" id="COG0582">
    <property type="taxonomic scope" value="Bacteria"/>
</dbReference>
<dbReference type="Pfam" id="PF12835">
    <property type="entry name" value="Integrase_1"/>
    <property type="match status" value="1"/>
</dbReference>
<feature type="domain" description="Core-binding (CB)" evidence="6">
    <location>
        <begin position="1"/>
        <end position="87"/>
    </location>
</feature>
<comment type="caution">
    <text evidence="7">The sequence shown here is derived from an EMBL/GenBank/DDBJ whole genome shotgun (WGS) entry which is preliminary data.</text>
</comment>